<dbReference type="EMBL" id="JAVRRJ010000013">
    <property type="protein sequence ID" value="KAK5080588.1"/>
    <property type="molecule type" value="Genomic_DNA"/>
</dbReference>
<keyword evidence="2" id="KW-1185">Reference proteome</keyword>
<proteinExistence type="predicted"/>
<dbReference type="AlphaFoldDB" id="A0AAN7PJU2"/>
<protein>
    <submittedName>
        <fullName evidence="1">Uncharacterized protein</fullName>
    </submittedName>
</protein>
<organism evidence="1 2">
    <name type="scientific">Lithohypha guttulata</name>
    <dbReference type="NCBI Taxonomy" id="1690604"/>
    <lineage>
        <taxon>Eukaryota</taxon>
        <taxon>Fungi</taxon>
        <taxon>Dikarya</taxon>
        <taxon>Ascomycota</taxon>
        <taxon>Pezizomycotina</taxon>
        <taxon>Eurotiomycetes</taxon>
        <taxon>Chaetothyriomycetidae</taxon>
        <taxon>Chaetothyriales</taxon>
        <taxon>Trichomeriaceae</taxon>
        <taxon>Lithohypha</taxon>
    </lineage>
</organism>
<reference evidence="1 2" key="1">
    <citation type="submission" date="2023-08" db="EMBL/GenBank/DDBJ databases">
        <title>Black Yeasts Isolated from many extreme environments.</title>
        <authorList>
            <person name="Coleine C."/>
            <person name="Stajich J.E."/>
            <person name="Selbmann L."/>
        </authorList>
    </citation>
    <scope>NUCLEOTIDE SEQUENCE [LARGE SCALE GENOMIC DNA]</scope>
    <source>
        <strain evidence="1 2">CCFEE 5910</strain>
    </source>
</reference>
<sequence length="146" mass="16944">MDPRYFPPPNRPRVPGEPGLIILSAYGICTGTLLVPRAFPFRRYLPVPPILYLLYYTRSHRVANIGEDYIYAIQLAWLLIRWTDLVICHDVDKDTRRVKDDGKLETVEDESELAIFIERRWVELGGEASHARPEKHDEEVSEIVAR</sequence>
<name>A0AAN7PJU2_9EURO</name>
<dbReference type="Proteomes" id="UP001309876">
    <property type="component" value="Unassembled WGS sequence"/>
</dbReference>
<evidence type="ECO:0000313" key="2">
    <source>
        <dbReference type="Proteomes" id="UP001309876"/>
    </source>
</evidence>
<comment type="caution">
    <text evidence="1">The sequence shown here is derived from an EMBL/GenBank/DDBJ whole genome shotgun (WGS) entry which is preliminary data.</text>
</comment>
<accession>A0AAN7PJU2</accession>
<evidence type="ECO:0000313" key="1">
    <source>
        <dbReference type="EMBL" id="KAK5080588.1"/>
    </source>
</evidence>
<gene>
    <name evidence="1" type="ORF">LTR05_008532</name>
</gene>